<dbReference type="RefSeq" id="WP_173533715.1">
    <property type="nucleotide sequence ID" value="NZ_CP054143.1"/>
</dbReference>
<gene>
    <name evidence="2" type="ORF">HQN60_11145</name>
</gene>
<dbReference type="Pfam" id="PF14354">
    <property type="entry name" value="Lar_restr_allev"/>
    <property type="match status" value="1"/>
</dbReference>
<sequence length="69" mass="7390">MITTSSTDQTGRPTPKPCPKCGAIAEQHKAGSNRFWVQCSKLGKNGNCSAIGQQGSNKKEAIANWNSLR</sequence>
<evidence type="ECO:0000313" key="2">
    <source>
        <dbReference type="EMBL" id="QKJ67212.1"/>
    </source>
</evidence>
<reference evidence="2 3" key="1">
    <citation type="submission" date="2020-05" db="EMBL/GenBank/DDBJ databases">
        <title>Complete genome sequence of Deefgea sp. D17.</title>
        <authorList>
            <person name="Bae J.-W."/>
            <person name="Han J.E."/>
        </authorList>
    </citation>
    <scope>NUCLEOTIDE SEQUENCE [LARGE SCALE GENOMIC DNA]</scope>
    <source>
        <strain evidence="2 3">D17</strain>
    </source>
</reference>
<protein>
    <submittedName>
        <fullName evidence="2">Lar family restriction alleviation protein</fullName>
    </submittedName>
</protein>
<name>A0A6M8SPM9_9NEIS</name>
<evidence type="ECO:0000256" key="1">
    <source>
        <dbReference type="SAM" id="MobiDB-lite"/>
    </source>
</evidence>
<feature type="region of interest" description="Disordered" evidence="1">
    <location>
        <begin position="50"/>
        <end position="69"/>
    </location>
</feature>
<dbReference type="AlphaFoldDB" id="A0A6M8SPM9"/>
<keyword evidence="3" id="KW-1185">Reference proteome</keyword>
<dbReference type="KEGG" id="dee:HQN60_11145"/>
<proteinExistence type="predicted"/>
<accession>A0A6M8SPM9</accession>
<dbReference type="Proteomes" id="UP000504844">
    <property type="component" value="Chromosome"/>
</dbReference>
<evidence type="ECO:0000313" key="3">
    <source>
        <dbReference type="Proteomes" id="UP000504844"/>
    </source>
</evidence>
<organism evidence="2 3">
    <name type="scientific">Deefgea piscis</name>
    <dbReference type="NCBI Taxonomy" id="2739061"/>
    <lineage>
        <taxon>Bacteria</taxon>
        <taxon>Pseudomonadati</taxon>
        <taxon>Pseudomonadota</taxon>
        <taxon>Betaproteobacteria</taxon>
        <taxon>Neisseriales</taxon>
        <taxon>Chitinibacteraceae</taxon>
        <taxon>Deefgea</taxon>
    </lineage>
</organism>
<dbReference type="EMBL" id="CP054143">
    <property type="protein sequence ID" value="QKJ67212.1"/>
    <property type="molecule type" value="Genomic_DNA"/>
</dbReference>